<evidence type="ECO:0000256" key="1">
    <source>
        <dbReference type="ARBA" id="ARBA00000900"/>
    </source>
</evidence>
<comment type="catalytic activity">
    <reaction evidence="1">
        <text>S-ubiquitinyl-[E2 ubiquitin-conjugating enzyme]-L-cysteine + [acceptor protein]-L-lysine = [E2 ubiquitin-conjugating enzyme]-L-cysteine + N(6)-ubiquitinyl-[acceptor protein]-L-lysine.</text>
        <dbReference type="EC" id="2.3.2.27"/>
    </reaction>
</comment>
<dbReference type="InterPro" id="IPR051834">
    <property type="entry name" value="RING_finger_E3_ligase"/>
</dbReference>
<dbReference type="InterPro" id="IPR013083">
    <property type="entry name" value="Znf_RING/FYVE/PHD"/>
</dbReference>
<keyword evidence="6 9" id="KW-0863">Zinc-finger</keyword>
<keyword evidence="5" id="KW-0479">Metal-binding</keyword>
<evidence type="ECO:0000313" key="12">
    <source>
        <dbReference type="EMBL" id="KAK7898862.1"/>
    </source>
</evidence>
<dbReference type="GO" id="GO:0061630">
    <property type="term" value="F:ubiquitin protein ligase activity"/>
    <property type="evidence" value="ECO:0007669"/>
    <property type="project" value="UniProtKB-EC"/>
</dbReference>
<keyword evidence="4" id="KW-0808">Transferase</keyword>
<comment type="pathway">
    <text evidence="2">Protein modification; protein ubiquitination.</text>
</comment>
<accession>A0AAW0NR50</accession>
<dbReference type="PROSITE" id="PS50089">
    <property type="entry name" value="ZF_RING_2"/>
    <property type="match status" value="1"/>
</dbReference>
<dbReference type="EMBL" id="JBBPFD010000014">
    <property type="protein sequence ID" value="KAK7898862.1"/>
    <property type="molecule type" value="Genomic_DNA"/>
</dbReference>
<evidence type="ECO:0000256" key="4">
    <source>
        <dbReference type="ARBA" id="ARBA00022679"/>
    </source>
</evidence>
<feature type="region of interest" description="Disordered" evidence="10">
    <location>
        <begin position="80"/>
        <end position="135"/>
    </location>
</feature>
<keyword evidence="8" id="KW-0862">Zinc</keyword>
<dbReference type="InterPro" id="IPR039525">
    <property type="entry name" value="RNF126-like_zinc-ribbon"/>
</dbReference>
<sequence length="304" mass="33630">MAEAAVPTTRYFCHICKSETAPNLPDLVCPKCDSGFIEEVEENSSLLQNNTSSRRQESSSIFPELWQLLYLEREALLSNPSSETELDDNEPSSTSDSSLSSVSLTSDLLDPRELQTPNDQEISSSSSSLSDQTTEEEGVLQQFFAGLFNISTDGAATPSSRERWRMFQLHSSPGDYAWGQRGLDAVITDLLGRFDNTGPPPAEKESISSLPTVCITKEHTDCRLDCPVCKEEYSLDESVRQLPCLHYFHSDCIVPWLELHDTCPVCRKSLSGVDHCLSPSMPSSSETSPEESEELEEEAKAACQ</sequence>
<dbReference type="SMART" id="SM00184">
    <property type="entry name" value="RING"/>
    <property type="match status" value="1"/>
</dbReference>
<dbReference type="Proteomes" id="UP001460270">
    <property type="component" value="Unassembled WGS sequence"/>
</dbReference>
<dbReference type="FunFam" id="3.30.40.10:FF:000069">
    <property type="entry name" value="E3 ubiquitin-protein ligase RNF115"/>
    <property type="match status" value="1"/>
</dbReference>
<organism evidence="12 13">
    <name type="scientific">Mugilogobius chulae</name>
    <name type="common">yellowstripe goby</name>
    <dbReference type="NCBI Taxonomy" id="88201"/>
    <lineage>
        <taxon>Eukaryota</taxon>
        <taxon>Metazoa</taxon>
        <taxon>Chordata</taxon>
        <taxon>Craniata</taxon>
        <taxon>Vertebrata</taxon>
        <taxon>Euteleostomi</taxon>
        <taxon>Actinopterygii</taxon>
        <taxon>Neopterygii</taxon>
        <taxon>Teleostei</taxon>
        <taxon>Neoteleostei</taxon>
        <taxon>Acanthomorphata</taxon>
        <taxon>Gobiaria</taxon>
        <taxon>Gobiiformes</taxon>
        <taxon>Gobioidei</taxon>
        <taxon>Gobiidae</taxon>
        <taxon>Gobionellinae</taxon>
        <taxon>Mugilogobius</taxon>
    </lineage>
</organism>
<proteinExistence type="predicted"/>
<dbReference type="GO" id="GO:0005634">
    <property type="term" value="C:nucleus"/>
    <property type="evidence" value="ECO:0007669"/>
    <property type="project" value="TreeGrafter"/>
</dbReference>
<dbReference type="PANTHER" id="PTHR45931:SF3">
    <property type="entry name" value="RING ZINC FINGER-CONTAINING PROTEIN"/>
    <property type="match status" value="1"/>
</dbReference>
<evidence type="ECO:0000256" key="7">
    <source>
        <dbReference type="ARBA" id="ARBA00022786"/>
    </source>
</evidence>
<dbReference type="SUPFAM" id="SSF57850">
    <property type="entry name" value="RING/U-box"/>
    <property type="match status" value="1"/>
</dbReference>
<dbReference type="InterPro" id="IPR001841">
    <property type="entry name" value="Znf_RING"/>
</dbReference>
<dbReference type="Pfam" id="PF14369">
    <property type="entry name" value="Zn_ribbon_19"/>
    <property type="match status" value="1"/>
</dbReference>
<dbReference type="AlphaFoldDB" id="A0AAW0NR50"/>
<feature type="domain" description="RING-type" evidence="11">
    <location>
        <begin position="226"/>
        <end position="267"/>
    </location>
</feature>
<evidence type="ECO:0000256" key="2">
    <source>
        <dbReference type="ARBA" id="ARBA00004906"/>
    </source>
</evidence>
<comment type="caution">
    <text evidence="12">The sequence shown here is derived from an EMBL/GenBank/DDBJ whole genome shotgun (WGS) entry which is preliminary data.</text>
</comment>
<name>A0AAW0NR50_9GOBI</name>
<evidence type="ECO:0000259" key="11">
    <source>
        <dbReference type="PROSITE" id="PS50089"/>
    </source>
</evidence>
<dbReference type="PANTHER" id="PTHR45931">
    <property type="entry name" value="SI:CH211-59O9.10"/>
    <property type="match status" value="1"/>
</dbReference>
<evidence type="ECO:0000256" key="3">
    <source>
        <dbReference type="ARBA" id="ARBA00012483"/>
    </source>
</evidence>
<feature type="compositionally biased region" description="Low complexity" evidence="10">
    <location>
        <begin position="278"/>
        <end position="287"/>
    </location>
</feature>
<feature type="region of interest" description="Disordered" evidence="10">
    <location>
        <begin position="278"/>
        <end position="304"/>
    </location>
</feature>
<evidence type="ECO:0000256" key="9">
    <source>
        <dbReference type="PROSITE-ProRule" id="PRU00175"/>
    </source>
</evidence>
<protein>
    <recommendedName>
        <fullName evidence="3">RING-type E3 ubiquitin transferase</fullName>
        <ecNumber evidence="3">2.3.2.27</ecNumber>
    </recommendedName>
</protein>
<keyword evidence="13" id="KW-1185">Reference proteome</keyword>
<dbReference type="EC" id="2.3.2.27" evidence="3"/>
<feature type="compositionally biased region" description="Low complexity" evidence="10">
    <location>
        <begin position="92"/>
        <end position="108"/>
    </location>
</feature>
<feature type="compositionally biased region" description="Acidic residues" evidence="10">
    <location>
        <begin position="288"/>
        <end position="297"/>
    </location>
</feature>
<keyword evidence="7" id="KW-0833">Ubl conjugation pathway</keyword>
<evidence type="ECO:0000256" key="8">
    <source>
        <dbReference type="ARBA" id="ARBA00022833"/>
    </source>
</evidence>
<evidence type="ECO:0000256" key="6">
    <source>
        <dbReference type="ARBA" id="ARBA00022771"/>
    </source>
</evidence>
<reference evidence="13" key="1">
    <citation type="submission" date="2024-04" db="EMBL/GenBank/DDBJ databases">
        <title>Salinicola lusitanus LLJ914,a marine bacterium isolated from the Okinawa Trough.</title>
        <authorList>
            <person name="Li J."/>
        </authorList>
    </citation>
    <scope>NUCLEOTIDE SEQUENCE [LARGE SCALE GENOMIC DNA]</scope>
</reference>
<dbReference type="GO" id="GO:0000209">
    <property type="term" value="P:protein polyubiquitination"/>
    <property type="evidence" value="ECO:0007669"/>
    <property type="project" value="UniProtKB-ARBA"/>
</dbReference>
<gene>
    <name evidence="12" type="ORF">WMY93_019715</name>
</gene>
<evidence type="ECO:0000313" key="13">
    <source>
        <dbReference type="Proteomes" id="UP001460270"/>
    </source>
</evidence>
<dbReference type="Gene3D" id="3.30.40.10">
    <property type="entry name" value="Zinc/RING finger domain, C3HC4 (zinc finger)"/>
    <property type="match status" value="1"/>
</dbReference>
<evidence type="ECO:0000256" key="5">
    <source>
        <dbReference type="ARBA" id="ARBA00022723"/>
    </source>
</evidence>
<dbReference type="Pfam" id="PF13639">
    <property type="entry name" value="zf-RING_2"/>
    <property type="match status" value="1"/>
</dbReference>
<evidence type="ECO:0000256" key="10">
    <source>
        <dbReference type="SAM" id="MobiDB-lite"/>
    </source>
</evidence>
<dbReference type="GO" id="GO:0008270">
    <property type="term" value="F:zinc ion binding"/>
    <property type="evidence" value="ECO:0007669"/>
    <property type="project" value="UniProtKB-KW"/>
</dbReference>
<dbReference type="GO" id="GO:0006511">
    <property type="term" value="P:ubiquitin-dependent protein catabolic process"/>
    <property type="evidence" value="ECO:0007669"/>
    <property type="project" value="TreeGrafter"/>
</dbReference>